<dbReference type="GO" id="GO:0006465">
    <property type="term" value="P:signal peptide processing"/>
    <property type="evidence" value="ECO:0007669"/>
    <property type="project" value="InterPro"/>
</dbReference>
<gene>
    <name evidence="5" type="ORF">Sxan_67150</name>
</gene>
<dbReference type="AlphaFoldDB" id="A0A919H743"/>
<dbReference type="InterPro" id="IPR000223">
    <property type="entry name" value="Pept_S26A_signal_pept_1"/>
</dbReference>
<comment type="subcellular location">
    <subcellularLocation>
        <location evidence="1">Cell membrane</location>
        <topology evidence="1">Single-pass type II membrane protein</topology>
    </subcellularLocation>
    <subcellularLocation>
        <location evidence="3">Membrane</location>
        <topology evidence="3">Single-pass type II membrane protein</topology>
    </subcellularLocation>
</comment>
<dbReference type="Proteomes" id="UP000600026">
    <property type="component" value="Unassembled WGS sequence"/>
</dbReference>
<comment type="catalytic activity">
    <reaction evidence="3">
        <text>Cleavage of hydrophobic, N-terminal signal or leader sequences from secreted and periplasmic proteins.</text>
        <dbReference type="EC" id="3.4.21.89"/>
    </reaction>
</comment>
<evidence type="ECO:0000259" key="4">
    <source>
        <dbReference type="Pfam" id="PF10502"/>
    </source>
</evidence>
<proteinExistence type="inferred from homology"/>
<evidence type="ECO:0000256" key="1">
    <source>
        <dbReference type="ARBA" id="ARBA00004401"/>
    </source>
</evidence>
<comment type="caution">
    <text evidence="5">The sequence shown here is derived from an EMBL/GenBank/DDBJ whole genome shotgun (WGS) entry which is preliminary data.</text>
</comment>
<dbReference type="EC" id="3.4.21.89" evidence="3"/>
<dbReference type="NCBIfam" id="TIGR02227">
    <property type="entry name" value="sigpep_I_bact"/>
    <property type="match status" value="1"/>
</dbReference>
<dbReference type="PANTHER" id="PTHR43390:SF1">
    <property type="entry name" value="CHLOROPLAST PROCESSING PEPTIDASE"/>
    <property type="match status" value="1"/>
</dbReference>
<dbReference type="EMBL" id="BNEE01000006">
    <property type="protein sequence ID" value="GHI89351.1"/>
    <property type="molecule type" value="Genomic_DNA"/>
</dbReference>
<accession>A0A919H743</accession>
<keyword evidence="3" id="KW-0472">Membrane</keyword>
<dbReference type="GO" id="GO:0009003">
    <property type="term" value="F:signal peptidase activity"/>
    <property type="evidence" value="ECO:0007669"/>
    <property type="project" value="UniProtKB-EC"/>
</dbReference>
<dbReference type="GO" id="GO:0004252">
    <property type="term" value="F:serine-type endopeptidase activity"/>
    <property type="evidence" value="ECO:0007669"/>
    <property type="project" value="InterPro"/>
</dbReference>
<dbReference type="PRINTS" id="PR00727">
    <property type="entry name" value="LEADERPTASE"/>
</dbReference>
<sequence>MLVLGIALIGGPVAFMLSRFTAARVSSENMLPTVTPGDLVVFRKDPSTVRRGDVVLYDPGDWGLRGPFLGRVVAVGGDRISYAEGAGTLILNGRLLNEPYVQGGAPGAGGVDFDVTVPRGRVFLLGDNRGDSADSRFHAESEHGTLPESAVTGIQFGDDHPVALGLGASMSAGVCLLPVALGLGIAWRVVRRRHVHGPQPVPVHPVWGAARSE</sequence>
<name>A0A919H743_9ACTN</name>
<dbReference type="SUPFAM" id="SSF51306">
    <property type="entry name" value="LexA/Signal peptidase"/>
    <property type="match status" value="1"/>
</dbReference>
<dbReference type="Gene3D" id="2.10.109.10">
    <property type="entry name" value="Umud Fragment, subunit A"/>
    <property type="match status" value="1"/>
</dbReference>
<dbReference type="CDD" id="cd06530">
    <property type="entry name" value="S26_SPase_I"/>
    <property type="match status" value="1"/>
</dbReference>
<reference evidence="5" key="1">
    <citation type="submission" date="2020-09" db="EMBL/GenBank/DDBJ databases">
        <title>Whole genome shotgun sequence of Streptomyces xanthophaeus NBRC 12829.</title>
        <authorList>
            <person name="Komaki H."/>
            <person name="Tamura T."/>
        </authorList>
    </citation>
    <scope>NUCLEOTIDE SEQUENCE</scope>
    <source>
        <strain evidence="5">NBRC 12829</strain>
    </source>
</reference>
<evidence type="ECO:0000313" key="5">
    <source>
        <dbReference type="EMBL" id="GHI89351.1"/>
    </source>
</evidence>
<feature type="domain" description="Peptidase S26" evidence="4">
    <location>
        <begin position="13"/>
        <end position="153"/>
    </location>
</feature>
<keyword evidence="3" id="KW-0645">Protease</keyword>
<dbReference type="Pfam" id="PF10502">
    <property type="entry name" value="Peptidase_S26"/>
    <property type="match status" value="1"/>
</dbReference>
<protein>
    <recommendedName>
        <fullName evidence="3">Signal peptidase I</fullName>
        <ecNumber evidence="3">3.4.21.89</ecNumber>
    </recommendedName>
</protein>
<comment type="similarity">
    <text evidence="2 3">Belongs to the peptidase S26 family.</text>
</comment>
<keyword evidence="3" id="KW-0812">Transmembrane</keyword>
<keyword evidence="3" id="KW-0378">Hydrolase</keyword>
<keyword evidence="6" id="KW-1185">Reference proteome</keyword>
<evidence type="ECO:0000313" key="6">
    <source>
        <dbReference type="Proteomes" id="UP000600026"/>
    </source>
</evidence>
<dbReference type="GO" id="GO:0005886">
    <property type="term" value="C:plasma membrane"/>
    <property type="evidence" value="ECO:0007669"/>
    <property type="project" value="UniProtKB-SubCell"/>
</dbReference>
<dbReference type="PANTHER" id="PTHR43390">
    <property type="entry name" value="SIGNAL PEPTIDASE I"/>
    <property type="match status" value="1"/>
</dbReference>
<dbReference type="InterPro" id="IPR036286">
    <property type="entry name" value="LexA/Signal_pep-like_sf"/>
</dbReference>
<feature type="transmembrane region" description="Helical" evidence="3">
    <location>
        <begin position="162"/>
        <end position="187"/>
    </location>
</feature>
<organism evidence="5 6">
    <name type="scientific">Streptomyces xanthophaeus</name>
    <dbReference type="NCBI Taxonomy" id="67385"/>
    <lineage>
        <taxon>Bacteria</taxon>
        <taxon>Bacillati</taxon>
        <taxon>Actinomycetota</taxon>
        <taxon>Actinomycetes</taxon>
        <taxon>Kitasatosporales</taxon>
        <taxon>Streptomycetaceae</taxon>
        <taxon>Streptomyces</taxon>
    </lineage>
</organism>
<evidence type="ECO:0000256" key="2">
    <source>
        <dbReference type="ARBA" id="ARBA00009370"/>
    </source>
</evidence>
<evidence type="ECO:0000256" key="3">
    <source>
        <dbReference type="RuleBase" id="RU362042"/>
    </source>
</evidence>
<dbReference type="InterPro" id="IPR019533">
    <property type="entry name" value="Peptidase_S26"/>
</dbReference>
<keyword evidence="3" id="KW-1133">Transmembrane helix</keyword>